<feature type="region of interest" description="Disordered" evidence="1">
    <location>
        <begin position="63"/>
        <end position="101"/>
    </location>
</feature>
<dbReference type="EMBL" id="JABANM010037946">
    <property type="protein sequence ID" value="KAF4679580.1"/>
    <property type="molecule type" value="Genomic_DNA"/>
</dbReference>
<name>A0A7J6N7W4_PEROL</name>
<proteinExistence type="predicted"/>
<gene>
    <name evidence="2" type="ORF">FOZ62_024290</name>
</gene>
<evidence type="ECO:0000256" key="1">
    <source>
        <dbReference type="SAM" id="MobiDB-lite"/>
    </source>
</evidence>
<evidence type="ECO:0000313" key="3">
    <source>
        <dbReference type="Proteomes" id="UP000574390"/>
    </source>
</evidence>
<reference evidence="2 3" key="1">
    <citation type="submission" date="2020-04" db="EMBL/GenBank/DDBJ databases">
        <title>Perkinsus olseni comparative genomics.</title>
        <authorList>
            <person name="Bogema D.R."/>
        </authorList>
    </citation>
    <scope>NUCLEOTIDE SEQUENCE [LARGE SCALE GENOMIC DNA]</scope>
    <source>
        <strain evidence="2">ATCC PRA-205</strain>
    </source>
</reference>
<sequence>MKSGPSEASQLFEQWLKQRTMSTIHPPCCHLEWVHRKELFGEGIKKVNNIALFHKYPHLLPKEQQPSVQQKRGSQKRSVSFDPRASQGPHQKEDPSRWTPCPMTEREQNLLKLICVQYLPKDSPTLTPSVRLKIRRYLQYLMFVDSGFKDFLLCNSGNAAKLLENIGRLLEANGNQRRPVHKAVQIATSACVKIPVELQDSEAIT</sequence>
<dbReference type="Proteomes" id="UP000574390">
    <property type="component" value="Unassembled WGS sequence"/>
</dbReference>
<protein>
    <submittedName>
        <fullName evidence="2">Uncharacterized protein</fullName>
    </submittedName>
</protein>
<accession>A0A7J6N7W4</accession>
<organism evidence="2 3">
    <name type="scientific">Perkinsus olseni</name>
    <name type="common">Perkinsus atlanticus</name>
    <dbReference type="NCBI Taxonomy" id="32597"/>
    <lineage>
        <taxon>Eukaryota</taxon>
        <taxon>Sar</taxon>
        <taxon>Alveolata</taxon>
        <taxon>Perkinsozoa</taxon>
        <taxon>Perkinsea</taxon>
        <taxon>Perkinsida</taxon>
        <taxon>Perkinsidae</taxon>
        <taxon>Perkinsus</taxon>
    </lineage>
</organism>
<dbReference type="AlphaFoldDB" id="A0A7J6N7W4"/>
<feature type="compositionally biased region" description="Polar residues" evidence="1">
    <location>
        <begin position="64"/>
        <end position="78"/>
    </location>
</feature>
<comment type="caution">
    <text evidence="2">The sequence shown here is derived from an EMBL/GenBank/DDBJ whole genome shotgun (WGS) entry which is preliminary data.</text>
</comment>
<evidence type="ECO:0000313" key="2">
    <source>
        <dbReference type="EMBL" id="KAF4679580.1"/>
    </source>
</evidence>